<name>A0ABY5GC33_VIBPE</name>
<dbReference type="EMBL" id="CP090616">
    <property type="protein sequence ID" value="UTT87296.1"/>
    <property type="molecule type" value="Genomic_DNA"/>
</dbReference>
<evidence type="ECO:0000313" key="1">
    <source>
        <dbReference type="EMBL" id="UTT87296.1"/>
    </source>
</evidence>
<reference evidence="1" key="1">
    <citation type="submission" date="2022-01" db="EMBL/GenBank/DDBJ databases">
        <title>Alginate degradation mechanism of Vibrio pelagius WXL662.</title>
        <authorList>
            <person name="He X."/>
        </authorList>
    </citation>
    <scope>NUCLEOTIDE SEQUENCE</scope>
    <source>
        <strain evidence="1">WXL662</strain>
        <plasmid evidence="1">p_1</plasmid>
    </source>
</reference>
<keyword evidence="2" id="KW-1185">Reference proteome</keyword>
<gene>
    <name evidence="1" type="ORF">LZI70_19945</name>
</gene>
<geneLocation type="plasmid" evidence="1 2">
    <name>p_1</name>
</geneLocation>
<protein>
    <recommendedName>
        <fullName evidence="3">YtxH domain-containing protein</fullName>
    </recommendedName>
</protein>
<sequence length="65" mass="7187">MNISTVIFRFLMVSGLAFTLAACSDDGPLEKAGERADETIEDVQNKIEDSCENVKEQMDAKDQDC</sequence>
<accession>A0ABY5GC33</accession>
<evidence type="ECO:0000313" key="2">
    <source>
        <dbReference type="Proteomes" id="UP001059120"/>
    </source>
</evidence>
<dbReference type="Proteomes" id="UP001059120">
    <property type="component" value="Plasmid p_1"/>
</dbReference>
<organism evidence="1 2">
    <name type="scientific">Vibrio pelagius</name>
    <dbReference type="NCBI Taxonomy" id="28169"/>
    <lineage>
        <taxon>Bacteria</taxon>
        <taxon>Pseudomonadati</taxon>
        <taxon>Pseudomonadota</taxon>
        <taxon>Gammaproteobacteria</taxon>
        <taxon>Vibrionales</taxon>
        <taxon>Vibrionaceae</taxon>
        <taxon>Vibrio</taxon>
    </lineage>
</organism>
<keyword evidence="1" id="KW-0614">Plasmid</keyword>
<dbReference type="RefSeq" id="WP_255232997.1">
    <property type="nucleotide sequence ID" value="NZ_AP025505.1"/>
</dbReference>
<proteinExistence type="predicted"/>
<evidence type="ECO:0008006" key="3">
    <source>
        <dbReference type="Google" id="ProtNLM"/>
    </source>
</evidence>